<evidence type="ECO:0000256" key="4">
    <source>
        <dbReference type="ARBA" id="ARBA00022771"/>
    </source>
</evidence>
<dbReference type="InterPro" id="IPR045055">
    <property type="entry name" value="DNA2/NAM7-like"/>
</dbReference>
<comment type="subcellular location">
    <subcellularLocation>
        <location evidence="1">Cytoplasm</location>
    </subcellularLocation>
</comment>
<name>A0A8H2W9S8_9AGAM</name>
<gene>
    <name evidence="9" type="ORF">RDB_LOCUS3176</name>
</gene>
<organism evidence="9 10">
    <name type="scientific">Rhizoctonia solani</name>
    <dbReference type="NCBI Taxonomy" id="456999"/>
    <lineage>
        <taxon>Eukaryota</taxon>
        <taxon>Fungi</taxon>
        <taxon>Dikarya</taxon>
        <taxon>Basidiomycota</taxon>
        <taxon>Agaricomycotina</taxon>
        <taxon>Agaricomycetes</taxon>
        <taxon>Cantharellales</taxon>
        <taxon>Ceratobasidiaceae</taxon>
        <taxon>Rhizoctonia</taxon>
    </lineage>
</organism>
<feature type="compositionally biased region" description="Polar residues" evidence="7">
    <location>
        <begin position="666"/>
        <end position="688"/>
    </location>
</feature>
<dbReference type="InterPro" id="IPR041679">
    <property type="entry name" value="DNA2/NAM7-like_C"/>
</dbReference>
<accession>A0A8H2W9S8</accession>
<dbReference type="PANTHER" id="PTHR10887">
    <property type="entry name" value="DNA2/NAM7 HELICASE FAMILY"/>
    <property type="match status" value="1"/>
</dbReference>
<feature type="region of interest" description="Disordered" evidence="7">
    <location>
        <begin position="656"/>
        <end position="688"/>
    </location>
</feature>
<dbReference type="InterPro" id="IPR041677">
    <property type="entry name" value="DNA2/NAM7_AAA_11"/>
</dbReference>
<sequence>MIETNMRMLMAARSFREKLQPLSGKQVFKVLFVTIFEYLTRFKEALATNSGIRDFAEQITQWFDEWVAGLTSKSPFQDECAVFVKNNVQMSHQLLGNAAPGLVAALERNFDFDGPGEFCESGPRHDNDHAEFELIRVPPTRDELLCEDEPYLPANFFEGPHFHDPTSMERLLDIQFRLLREELTSPIRLATQLIIEDLKKSKSGATNLSKILDARGGRYAAPATARESIIFSVFTNVSFRPLELNNRGISAGIDFDTPPGKGRSDKPEARADYWEQVSKKRLMQDGLVALIWKNHTGDADIYVGTVASFGRDLADCAKKPGGQDRVSIRVSFFDAKVNVRIVQTLQNRSNNNGTLILIEAPVFYEGIQPFLEALKREPESFPFTKYLRLQSKDELARTTITPPLYSRDPRFSFELKDLFPPTAGVASLRLITRDPDSIANARAQLIQSSRLDPSQAEAMIDCLTREVALIQGPPGTGKSYTGLELIRVLVKNRIAPILLVAFTNHALDHMLNAILDAGITDKIVRLGSQTSIDERLSKYTIEKVEKEEGESRLGYSGKSVYREMKILESQMKELMDNISARKVPSSHVEQHISTAYPHHHGEFFQHVPAWISAIAPKANDTEEGWETVGESLNQNESIIDFWLRADDFRFLETHRQSGATTKAGPQVSSSNKFKSLTSGTGTNDESSISTSQNYLRNFLHGYGLKNTPKVPETNRSIDVLLKNPKVWRMSRKERTALYKAWGNETIELTHTIQIQQFEDFKRAHEETAGHHKEITDQLKAELLSRSHIVGCTTTGAAKLVSLLSGMSPKVMIVEEAGQVLEAHILASLVGTVEHMILIGDPLQLRPNINSYKLATENPKTGKIYKFDQSLMERLSSSGFPMSQINVQRRMRPEISSLIRNTLYPNLKDNDRVLSYPNIDMIYDLVLHLIKQGCYNKPGNIVILAAYLGQIPKLRKRLQDVVTIVIDERDAELLEQQGIDQEDTSTVQKVQLSKQVTIRTLDNFQGEEGEVIILSLVRNSGTPFNEDTSSLEYVKGKAPIGFLRSPPTVDAADHVEMCFPAVIYVRPCATPMIHTMFRRNVKGHVSDYAHVHIHAIDNVGNAPPRWRNAHSQSRTYSCYADMSIPLRSDSYRVSVRLEEIKCPIPVLKQLVCNHRATMPCHKDPTSYICQERIEKLLDCGHRMHMFCHEDPSKVLCRQLVEKELTLCGEPCELQTCVPCSEEDTLDSTVDLLGQVCLRDLEDDDTLDSMTITLSCRHVFTVEALDSATRVRDFYEQDRYGEWTKAILPDASIRRHRPVCPRCGGSIDSLRYGRVLKCSNHSIIQHNVARTLSNQLSWVEGRLDEIRDRLEEEIIQAVHSLGTANLPTLSEAARRASLERIEIALAAEEDFPTGFEFVENLGKFHGFPPRHTKAWRKAVGAVSRLYEIAYGVAAYESDPSAAAYNNWLERLYENELKKRGGSTGPTLDPAQQRLQQLATKETHTHIGHLYPRASDRFTIEAFWVTIEILMNLGLAISGACEQIWQRNVPGTNTTPLDRFAEFIFLRASKDAETACRLAEESKSRNKALICQVLVLQTQYEHALHKCRVAIRDGSLLNRETRDEYSDICTRSIEHIQELHTSASREIPHESVPGERDMKAEWIGVYFVHPTQIILEAWNDLARAIQNDVPAWRQGRMDGGQLVIWHRLIQEAAAENRESHTEHFYQCPRGHPYTLGECNTVLGRIWCPECGITIGDSD</sequence>
<dbReference type="PROSITE" id="PS51981">
    <property type="entry name" value="ZF_RZ"/>
    <property type="match status" value="1"/>
</dbReference>
<dbReference type="SUPFAM" id="SSF52540">
    <property type="entry name" value="P-loop containing nucleoside triphosphate hydrolases"/>
    <property type="match status" value="1"/>
</dbReference>
<comment type="caution">
    <text evidence="9">The sequence shown here is derived from an EMBL/GenBank/DDBJ whole genome shotgun (WGS) entry which is preliminary data.</text>
</comment>
<evidence type="ECO:0000256" key="6">
    <source>
        <dbReference type="ARBA" id="ARBA00022859"/>
    </source>
</evidence>
<dbReference type="GO" id="GO:0002376">
    <property type="term" value="P:immune system process"/>
    <property type="evidence" value="ECO:0007669"/>
    <property type="project" value="UniProtKB-KW"/>
</dbReference>
<evidence type="ECO:0000256" key="1">
    <source>
        <dbReference type="ARBA" id="ARBA00004496"/>
    </source>
</evidence>
<keyword evidence="3" id="KW-0479">Metal-binding</keyword>
<dbReference type="InterPro" id="IPR027417">
    <property type="entry name" value="P-loop_NTPase"/>
</dbReference>
<protein>
    <recommendedName>
        <fullName evidence="8">RZ-type domain-containing protein</fullName>
    </recommendedName>
</protein>
<evidence type="ECO:0000256" key="7">
    <source>
        <dbReference type="SAM" id="MobiDB-lite"/>
    </source>
</evidence>
<reference evidence="9" key="1">
    <citation type="submission" date="2021-01" db="EMBL/GenBank/DDBJ databases">
        <authorList>
            <person name="Kaushik A."/>
        </authorList>
    </citation>
    <scope>NUCLEOTIDE SEQUENCE</scope>
    <source>
        <strain evidence="9">AG2-2IIIB</strain>
    </source>
</reference>
<dbReference type="Gene3D" id="3.40.50.300">
    <property type="entry name" value="P-loop containing nucleotide triphosphate hydrolases"/>
    <property type="match status" value="3"/>
</dbReference>
<dbReference type="Pfam" id="PF13086">
    <property type="entry name" value="AAA_11"/>
    <property type="match status" value="1"/>
</dbReference>
<keyword evidence="2" id="KW-0963">Cytoplasm</keyword>
<evidence type="ECO:0000256" key="2">
    <source>
        <dbReference type="ARBA" id="ARBA00022490"/>
    </source>
</evidence>
<dbReference type="Pfam" id="PF20173">
    <property type="entry name" value="ZnF_RZ-type"/>
    <property type="match status" value="1"/>
</dbReference>
<dbReference type="GO" id="GO:0004386">
    <property type="term" value="F:helicase activity"/>
    <property type="evidence" value="ECO:0007669"/>
    <property type="project" value="InterPro"/>
</dbReference>
<feature type="domain" description="RZ-type" evidence="8">
    <location>
        <begin position="1681"/>
        <end position="1735"/>
    </location>
</feature>
<proteinExistence type="predicted"/>
<dbReference type="Proteomes" id="UP000663843">
    <property type="component" value="Unassembled WGS sequence"/>
</dbReference>
<keyword evidence="5" id="KW-0862">Zinc</keyword>
<dbReference type="GO" id="GO:0031380">
    <property type="term" value="C:nuclear RNA-directed RNA polymerase complex"/>
    <property type="evidence" value="ECO:0007669"/>
    <property type="project" value="TreeGrafter"/>
</dbReference>
<evidence type="ECO:0000313" key="9">
    <source>
        <dbReference type="EMBL" id="CAE6342071.1"/>
    </source>
</evidence>
<dbReference type="EMBL" id="CAJMWT010000329">
    <property type="protein sequence ID" value="CAE6342071.1"/>
    <property type="molecule type" value="Genomic_DNA"/>
</dbReference>
<dbReference type="GO" id="GO:0005737">
    <property type="term" value="C:cytoplasm"/>
    <property type="evidence" value="ECO:0007669"/>
    <property type="project" value="UniProtKB-SubCell"/>
</dbReference>
<dbReference type="Pfam" id="PF13087">
    <property type="entry name" value="AAA_12"/>
    <property type="match status" value="1"/>
</dbReference>
<evidence type="ECO:0000313" key="10">
    <source>
        <dbReference type="Proteomes" id="UP000663843"/>
    </source>
</evidence>
<keyword evidence="4" id="KW-0863">Zinc-finger</keyword>
<dbReference type="PANTHER" id="PTHR10887:SF341">
    <property type="entry name" value="NFX1-TYPE ZINC FINGER-CONTAINING PROTEIN 1"/>
    <property type="match status" value="1"/>
</dbReference>
<keyword evidence="6" id="KW-0391">Immunity</keyword>
<dbReference type="InterPro" id="IPR046439">
    <property type="entry name" value="ZF_RZ_dom"/>
</dbReference>
<evidence type="ECO:0000259" key="8">
    <source>
        <dbReference type="PROSITE" id="PS51981"/>
    </source>
</evidence>
<dbReference type="GO" id="GO:0008270">
    <property type="term" value="F:zinc ion binding"/>
    <property type="evidence" value="ECO:0007669"/>
    <property type="project" value="UniProtKB-KW"/>
</dbReference>
<evidence type="ECO:0000256" key="3">
    <source>
        <dbReference type="ARBA" id="ARBA00022723"/>
    </source>
</evidence>
<evidence type="ECO:0000256" key="5">
    <source>
        <dbReference type="ARBA" id="ARBA00022833"/>
    </source>
</evidence>
<dbReference type="GO" id="GO:0031048">
    <property type="term" value="P:regulatory ncRNA-mediated heterochromatin formation"/>
    <property type="evidence" value="ECO:0007669"/>
    <property type="project" value="TreeGrafter"/>
</dbReference>